<evidence type="ECO:0000313" key="1">
    <source>
        <dbReference type="EnsemblMetazoa" id="MDOA016794-PA"/>
    </source>
</evidence>
<dbReference type="AlphaFoldDB" id="A0A1I8NKW0"/>
<reference evidence="1" key="1">
    <citation type="submission" date="2020-05" db="UniProtKB">
        <authorList>
            <consortium name="EnsemblMetazoa"/>
        </authorList>
    </citation>
    <scope>IDENTIFICATION</scope>
    <source>
        <strain evidence="1">Aabys</strain>
    </source>
</reference>
<dbReference type="VEuPathDB" id="VectorBase:MDOA016794"/>
<dbReference type="VEuPathDB" id="VectorBase:MDOMA2_013837"/>
<protein>
    <submittedName>
        <fullName evidence="1">Uncharacterized protein</fullName>
    </submittedName>
</protein>
<accession>A0A1I8NKW0</accession>
<sequence>LSHQYSGPWLVATDKFGFHYIVKNQQYLYEIARQNCLKLSEPTENVKQFEIMVLAYKTGEYNNPNYEVKEIRNDFDYGSAKTFVCSSRLDGAILWYQNGTTTHTYDIPKCCYPQEYKRAVNCLKTNMAGSLLFTAVCVSKPNLSHQSPSSDQWLVATNHFGYPFLVLNRSYQHDECILACYELNTKNTNTEYEIMLLTPANEYSTDRYYVEQVGNKLVYMPDQTFVCASPLQGAIVWYRNGSTKYFDVYDIPILCHPQLKQERHDLAGCILIHRFDYNKIPIAI</sequence>
<name>A0A1I8NKW0_MUSDO</name>
<organism evidence="1">
    <name type="scientific">Musca domestica</name>
    <name type="common">House fly</name>
    <dbReference type="NCBI Taxonomy" id="7370"/>
    <lineage>
        <taxon>Eukaryota</taxon>
        <taxon>Metazoa</taxon>
        <taxon>Ecdysozoa</taxon>
        <taxon>Arthropoda</taxon>
        <taxon>Hexapoda</taxon>
        <taxon>Insecta</taxon>
        <taxon>Pterygota</taxon>
        <taxon>Neoptera</taxon>
        <taxon>Endopterygota</taxon>
        <taxon>Diptera</taxon>
        <taxon>Brachycera</taxon>
        <taxon>Muscomorpha</taxon>
        <taxon>Muscoidea</taxon>
        <taxon>Muscidae</taxon>
        <taxon>Musca</taxon>
    </lineage>
</organism>
<dbReference type="EnsemblMetazoa" id="MDOA016794-RA">
    <property type="protein sequence ID" value="MDOA016794-PA"/>
    <property type="gene ID" value="MDOA016794"/>
</dbReference>
<proteinExistence type="predicted"/>